<evidence type="ECO:0000259" key="5">
    <source>
        <dbReference type="SMART" id="SM01340"/>
    </source>
</evidence>
<dbReference type="PANTHER" id="PTHR10073">
    <property type="entry name" value="DNA MISMATCH REPAIR PROTEIN MLH, PMS, MUTL"/>
    <property type="match status" value="1"/>
</dbReference>
<dbReference type="InterPro" id="IPR020568">
    <property type="entry name" value="Ribosomal_Su5_D2-typ_SF"/>
</dbReference>
<name>A0A3B1AZT6_9ZZZZ</name>
<dbReference type="Pfam" id="PF13589">
    <property type="entry name" value="HATPase_c_3"/>
    <property type="match status" value="1"/>
</dbReference>
<dbReference type="SUPFAM" id="SSF118116">
    <property type="entry name" value="DNA mismatch repair protein MutL"/>
    <property type="match status" value="1"/>
</dbReference>
<dbReference type="PROSITE" id="PS00058">
    <property type="entry name" value="DNA_MISMATCH_REPAIR_1"/>
    <property type="match status" value="1"/>
</dbReference>
<dbReference type="Gene3D" id="3.30.1540.20">
    <property type="entry name" value="MutL, C-terminal domain, dimerisation subdomain"/>
    <property type="match status" value="1"/>
</dbReference>
<feature type="domain" description="MutL C-terminal dimerisation" evidence="4">
    <location>
        <begin position="398"/>
        <end position="541"/>
    </location>
</feature>
<dbReference type="CDD" id="cd16926">
    <property type="entry name" value="HATPase_MutL-MLH-PMS-like"/>
    <property type="match status" value="1"/>
</dbReference>
<reference evidence="6" key="1">
    <citation type="submission" date="2018-06" db="EMBL/GenBank/DDBJ databases">
        <authorList>
            <person name="Zhirakovskaya E."/>
        </authorList>
    </citation>
    <scope>NUCLEOTIDE SEQUENCE</scope>
</reference>
<evidence type="ECO:0000259" key="4">
    <source>
        <dbReference type="SMART" id="SM00853"/>
    </source>
</evidence>
<feature type="domain" description="DNA mismatch repair protein S5" evidence="5">
    <location>
        <begin position="209"/>
        <end position="327"/>
    </location>
</feature>
<dbReference type="InterPro" id="IPR042120">
    <property type="entry name" value="MutL_C_dimsub"/>
</dbReference>
<dbReference type="InterPro" id="IPR014762">
    <property type="entry name" value="DNA_mismatch_repair_CS"/>
</dbReference>
<dbReference type="GO" id="GO:0140664">
    <property type="term" value="F:ATP-dependent DNA damage sensor activity"/>
    <property type="evidence" value="ECO:0007669"/>
    <property type="project" value="InterPro"/>
</dbReference>
<dbReference type="SMART" id="SM01340">
    <property type="entry name" value="DNA_mis_repair"/>
    <property type="match status" value="1"/>
</dbReference>
<evidence type="ECO:0000256" key="3">
    <source>
        <dbReference type="ARBA" id="ARBA00023204"/>
    </source>
</evidence>
<dbReference type="InterPro" id="IPR002099">
    <property type="entry name" value="MutL/Mlh/PMS"/>
</dbReference>
<dbReference type="InterPro" id="IPR013507">
    <property type="entry name" value="DNA_mismatch_S5_2-like"/>
</dbReference>
<dbReference type="FunFam" id="3.30.565.10:FF:000003">
    <property type="entry name" value="DNA mismatch repair endonuclease MutL"/>
    <property type="match status" value="1"/>
</dbReference>
<dbReference type="PANTHER" id="PTHR10073:SF12">
    <property type="entry name" value="DNA MISMATCH REPAIR PROTEIN MLH1"/>
    <property type="match status" value="1"/>
</dbReference>
<dbReference type="FunFam" id="3.30.230.10:FF:000013">
    <property type="entry name" value="DNA mismatch repair endonuclease MutL"/>
    <property type="match status" value="1"/>
</dbReference>
<comment type="similarity">
    <text evidence="1">Belongs to the DNA mismatch repair MutL/HexB family.</text>
</comment>
<evidence type="ECO:0000256" key="2">
    <source>
        <dbReference type="ARBA" id="ARBA00022763"/>
    </source>
</evidence>
<keyword evidence="2" id="KW-0227">DNA damage</keyword>
<dbReference type="SUPFAM" id="SSF54211">
    <property type="entry name" value="Ribosomal protein S5 domain 2-like"/>
    <property type="match status" value="1"/>
</dbReference>
<dbReference type="SUPFAM" id="SSF55874">
    <property type="entry name" value="ATPase domain of HSP90 chaperone/DNA topoisomerase II/histidine kinase"/>
    <property type="match status" value="1"/>
</dbReference>
<dbReference type="SMART" id="SM00853">
    <property type="entry name" value="MutL_C"/>
    <property type="match status" value="1"/>
</dbReference>
<dbReference type="GO" id="GO:0032300">
    <property type="term" value="C:mismatch repair complex"/>
    <property type="evidence" value="ECO:0007669"/>
    <property type="project" value="InterPro"/>
</dbReference>
<dbReference type="InterPro" id="IPR014790">
    <property type="entry name" value="MutL_C"/>
</dbReference>
<dbReference type="GO" id="GO:0006298">
    <property type="term" value="P:mismatch repair"/>
    <property type="evidence" value="ECO:0007669"/>
    <property type="project" value="InterPro"/>
</dbReference>
<dbReference type="NCBIfam" id="TIGR00585">
    <property type="entry name" value="mutl"/>
    <property type="match status" value="1"/>
</dbReference>
<dbReference type="Gene3D" id="3.30.1370.100">
    <property type="entry name" value="MutL, C-terminal domain, regulatory subdomain"/>
    <property type="match status" value="1"/>
</dbReference>
<dbReference type="GO" id="GO:0030983">
    <property type="term" value="F:mismatched DNA binding"/>
    <property type="evidence" value="ECO:0007669"/>
    <property type="project" value="InterPro"/>
</dbReference>
<dbReference type="Pfam" id="PF01119">
    <property type="entry name" value="DNA_mis_repair"/>
    <property type="match status" value="1"/>
</dbReference>
<dbReference type="InterPro" id="IPR042121">
    <property type="entry name" value="MutL_C_regsub"/>
</dbReference>
<dbReference type="AlphaFoldDB" id="A0A3B1AZT6"/>
<dbReference type="Gene3D" id="3.30.230.10">
    <property type="match status" value="1"/>
</dbReference>
<dbReference type="GO" id="GO:0005524">
    <property type="term" value="F:ATP binding"/>
    <property type="evidence" value="ECO:0007669"/>
    <property type="project" value="InterPro"/>
</dbReference>
<dbReference type="Gene3D" id="3.30.565.10">
    <property type="entry name" value="Histidine kinase-like ATPase, C-terminal domain"/>
    <property type="match status" value="1"/>
</dbReference>
<dbReference type="Pfam" id="PF08676">
    <property type="entry name" value="MutL_C"/>
    <property type="match status" value="1"/>
</dbReference>
<dbReference type="CDD" id="cd03482">
    <property type="entry name" value="MutL_Trans_MutL"/>
    <property type="match status" value="1"/>
</dbReference>
<dbReference type="InterPro" id="IPR036890">
    <property type="entry name" value="HATPase_C_sf"/>
</dbReference>
<accession>A0A3B1AZT6</accession>
<dbReference type="InterPro" id="IPR038973">
    <property type="entry name" value="MutL/Mlh/Pms-like"/>
</dbReference>
<evidence type="ECO:0000256" key="1">
    <source>
        <dbReference type="ARBA" id="ARBA00006082"/>
    </source>
</evidence>
<dbReference type="InterPro" id="IPR014721">
    <property type="entry name" value="Ribsml_uS5_D2-typ_fold_subgr"/>
</dbReference>
<evidence type="ECO:0000313" key="6">
    <source>
        <dbReference type="EMBL" id="VAX09352.1"/>
    </source>
</evidence>
<proteinExistence type="inferred from homology"/>
<keyword evidence="3" id="KW-0234">DNA repair</keyword>
<organism evidence="6">
    <name type="scientific">hydrothermal vent metagenome</name>
    <dbReference type="NCBI Taxonomy" id="652676"/>
    <lineage>
        <taxon>unclassified sequences</taxon>
        <taxon>metagenomes</taxon>
        <taxon>ecological metagenomes</taxon>
    </lineage>
</organism>
<dbReference type="GO" id="GO:0016887">
    <property type="term" value="F:ATP hydrolysis activity"/>
    <property type="evidence" value="ECO:0007669"/>
    <property type="project" value="InterPro"/>
</dbReference>
<dbReference type="InterPro" id="IPR037198">
    <property type="entry name" value="MutL_C_sf"/>
</dbReference>
<dbReference type="HAMAP" id="MF_00149">
    <property type="entry name" value="DNA_mis_repair"/>
    <property type="match status" value="1"/>
</dbReference>
<gene>
    <name evidence="6" type="ORF">MNBD_GAMMA26-1879</name>
</gene>
<protein>
    <submittedName>
        <fullName evidence="6">DNA mismatch repair protein MutL</fullName>
    </submittedName>
</protein>
<dbReference type="EMBL" id="UOFX01000051">
    <property type="protein sequence ID" value="VAX09352.1"/>
    <property type="molecule type" value="Genomic_DNA"/>
</dbReference>
<sequence length="585" mass="65076">MRIHTLPSHLVNQIAAGEVVERPASVIKELVENSLDAGASRIDLEIEQGGIKLMRVRDNGLGIHRDDLALAISRHATSKVASMEELERINSMGFRGEALPSIGSVSRLTLTSHEQGADSGFQIVCGDGVEPVPAAHPVGTTLEVRDLFYNTPARRKFLKAEKTEYRHIENLVKRLALARFDVAFSLKHNRRENISLPAAAARPEQERRIGELFGSAFLEQAMCLEHQAAGLRLCGWVARPAFSRSQADMQYFYVNGRMVRDKLVTHAVRQAFQDVLYHGRHPAYLLYLELDPVMVDVNVHPTKHEVRFREGRLVHDFLFRTLHQVLAEDRPGDVSDAPVPGDLKTATPMHAFVPLQLGERAAAYQVSFKAQSPDRGTITPPVSAGADSQDETPPLGFALAQLHGIYVLAENAKGLVLVDMHAAHERITYERLKQAWNDNGVRSQPLLVPITLAVSRSEANLAEEQQAVFQGLGLEVDRMGTETLVVRSIPIVLHGVDVEKLLRDLLADLVVFGSSERIRQEINAVLGTMACHGSVRANRRLTLDEMNALLRDMERTERSGQCNHGRPTWTQLGMNELDRLFKRGQ</sequence>
<dbReference type="InterPro" id="IPR020667">
    <property type="entry name" value="DNA_mismatch_repair_MutL"/>
</dbReference>